<organism evidence="6 7">
    <name type="scientific">Trinickia fusca</name>
    <dbReference type="NCBI Taxonomy" id="2419777"/>
    <lineage>
        <taxon>Bacteria</taxon>
        <taxon>Pseudomonadati</taxon>
        <taxon>Pseudomonadota</taxon>
        <taxon>Betaproteobacteria</taxon>
        <taxon>Burkholderiales</taxon>
        <taxon>Burkholderiaceae</taxon>
        <taxon>Trinickia</taxon>
    </lineage>
</organism>
<reference evidence="6 7" key="1">
    <citation type="submission" date="2018-10" db="EMBL/GenBank/DDBJ databases">
        <title>Paraburkholderia sp. 7MK8-2, isolated from soil.</title>
        <authorList>
            <person name="Gao Z.-H."/>
            <person name="Qiu L.-H."/>
        </authorList>
    </citation>
    <scope>NUCLEOTIDE SEQUENCE [LARGE SCALE GENOMIC DNA]</scope>
    <source>
        <strain evidence="6 7">7MK8-2</strain>
    </source>
</reference>
<dbReference type="PRINTS" id="PR00039">
    <property type="entry name" value="HTHLYSR"/>
</dbReference>
<keyword evidence="3" id="KW-0238">DNA-binding</keyword>
<name>A0A494WZC2_9BURK</name>
<dbReference type="AlphaFoldDB" id="A0A494WZC2"/>
<dbReference type="SUPFAM" id="SSF46785">
    <property type="entry name" value="Winged helix' DNA-binding domain"/>
    <property type="match status" value="1"/>
</dbReference>
<dbReference type="InterPro" id="IPR036388">
    <property type="entry name" value="WH-like_DNA-bd_sf"/>
</dbReference>
<dbReference type="EMBL" id="RBZV01000022">
    <property type="protein sequence ID" value="RKP43392.1"/>
    <property type="molecule type" value="Genomic_DNA"/>
</dbReference>
<evidence type="ECO:0000256" key="1">
    <source>
        <dbReference type="ARBA" id="ARBA00009437"/>
    </source>
</evidence>
<dbReference type="Proteomes" id="UP000280434">
    <property type="component" value="Unassembled WGS sequence"/>
</dbReference>
<evidence type="ECO:0000313" key="7">
    <source>
        <dbReference type="Proteomes" id="UP000280434"/>
    </source>
</evidence>
<accession>A0A494WZC2</accession>
<keyword evidence="4" id="KW-0804">Transcription</keyword>
<feature type="domain" description="HTH lysR-type" evidence="5">
    <location>
        <begin position="18"/>
        <end position="75"/>
    </location>
</feature>
<proteinExistence type="inferred from homology"/>
<dbReference type="Pfam" id="PF00126">
    <property type="entry name" value="HTH_1"/>
    <property type="match status" value="1"/>
</dbReference>
<protein>
    <submittedName>
        <fullName evidence="6">LysR family transcriptional regulator</fullName>
    </submittedName>
</protein>
<evidence type="ECO:0000256" key="2">
    <source>
        <dbReference type="ARBA" id="ARBA00023015"/>
    </source>
</evidence>
<dbReference type="Gene3D" id="1.10.10.10">
    <property type="entry name" value="Winged helix-like DNA-binding domain superfamily/Winged helix DNA-binding domain"/>
    <property type="match status" value="1"/>
</dbReference>
<dbReference type="PANTHER" id="PTHR30118">
    <property type="entry name" value="HTH-TYPE TRANSCRIPTIONAL REGULATOR LEUO-RELATED"/>
    <property type="match status" value="1"/>
</dbReference>
<gene>
    <name evidence="6" type="ORF">D7S89_26355</name>
</gene>
<dbReference type="PANTHER" id="PTHR30118:SF15">
    <property type="entry name" value="TRANSCRIPTIONAL REGULATORY PROTEIN"/>
    <property type="match status" value="1"/>
</dbReference>
<dbReference type="SUPFAM" id="SSF53850">
    <property type="entry name" value="Periplasmic binding protein-like II"/>
    <property type="match status" value="1"/>
</dbReference>
<dbReference type="PROSITE" id="PS50931">
    <property type="entry name" value="HTH_LYSR"/>
    <property type="match status" value="1"/>
</dbReference>
<dbReference type="GO" id="GO:0003677">
    <property type="term" value="F:DNA binding"/>
    <property type="evidence" value="ECO:0007669"/>
    <property type="project" value="UniProtKB-KW"/>
</dbReference>
<evidence type="ECO:0000259" key="5">
    <source>
        <dbReference type="PROSITE" id="PS50931"/>
    </source>
</evidence>
<dbReference type="Pfam" id="PF03466">
    <property type="entry name" value="LysR_substrate"/>
    <property type="match status" value="1"/>
</dbReference>
<dbReference type="InterPro" id="IPR000847">
    <property type="entry name" value="LysR_HTH_N"/>
</dbReference>
<keyword evidence="7" id="KW-1185">Reference proteome</keyword>
<sequence length="320" mass="35855">MKLIIDIGPINVIDIRGIDLNLLVSLDVLLEEANVTRAAERLHLTQPALSTQLARLRRIFGDPLLIPSPGGRGMTRSARAVELTLPLRDVLKQLEAVVRQQPAFDPFADTRHFTIAASDQAIAVLGFQLMQSWAEHVGPGVQLAFVLAEQSTCVERFERGEIDLLIGSERMIPAWTKARKLYDEHFVFVQRKGHPRGLAPLDLDSYCALGHVLVSTSGGSFFGFMDEHLQSLGRARRVVLSVQHFTLVPELLARTDYVSTLPSRLATRYRDVLDVFELPFEARGFSFFAAWHPRNQADPGSVWLRERLAQIAADWQGESR</sequence>
<dbReference type="InterPro" id="IPR005119">
    <property type="entry name" value="LysR_subst-bd"/>
</dbReference>
<evidence type="ECO:0000256" key="3">
    <source>
        <dbReference type="ARBA" id="ARBA00023125"/>
    </source>
</evidence>
<dbReference type="GO" id="GO:0003700">
    <property type="term" value="F:DNA-binding transcription factor activity"/>
    <property type="evidence" value="ECO:0007669"/>
    <property type="project" value="InterPro"/>
</dbReference>
<dbReference type="Gene3D" id="3.40.190.10">
    <property type="entry name" value="Periplasmic binding protein-like II"/>
    <property type="match status" value="2"/>
</dbReference>
<dbReference type="CDD" id="cd08417">
    <property type="entry name" value="PBP2_Nitroaromatics_like"/>
    <property type="match status" value="1"/>
</dbReference>
<keyword evidence="2" id="KW-0805">Transcription regulation</keyword>
<evidence type="ECO:0000256" key="4">
    <source>
        <dbReference type="ARBA" id="ARBA00023163"/>
    </source>
</evidence>
<dbReference type="InterPro" id="IPR037402">
    <property type="entry name" value="YidZ_PBP2"/>
</dbReference>
<dbReference type="InterPro" id="IPR036390">
    <property type="entry name" value="WH_DNA-bd_sf"/>
</dbReference>
<comment type="similarity">
    <text evidence="1">Belongs to the LysR transcriptional regulatory family.</text>
</comment>
<dbReference type="OrthoDB" id="8557381at2"/>
<comment type="caution">
    <text evidence="6">The sequence shown here is derived from an EMBL/GenBank/DDBJ whole genome shotgun (WGS) entry which is preliminary data.</text>
</comment>
<dbReference type="InterPro" id="IPR050389">
    <property type="entry name" value="LysR-type_TF"/>
</dbReference>
<evidence type="ECO:0000313" key="6">
    <source>
        <dbReference type="EMBL" id="RKP43392.1"/>
    </source>
</evidence>